<dbReference type="InterPro" id="IPR003122">
    <property type="entry name" value="Tar_rcpt_lig-bd"/>
</dbReference>
<evidence type="ECO:0000256" key="1">
    <source>
        <dbReference type="ARBA" id="ARBA00004429"/>
    </source>
</evidence>
<dbReference type="InterPro" id="IPR035440">
    <property type="entry name" value="4HB_MCP_dom_sf"/>
</dbReference>
<dbReference type="InterPro" id="IPR051310">
    <property type="entry name" value="MCP_chemotaxis"/>
</dbReference>
<accession>A0A3N4PGQ7</accession>
<feature type="transmembrane region" description="Helical" evidence="12">
    <location>
        <begin position="29"/>
        <end position="49"/>
    </location>
</feature>
<dbReference type="RefSeq" id="WP_123799707.1">
    <property type="nucleotide sequence ID" value="NZ_RMVG01000003.1"/>
</dbReference>
<dbReference type="GO" id="GO:0005886">
    <property type="term" value="C:plasma membrane"/>
    <property type="evidence" value="ECO:0007669"/>
    <property type="project" value="UniProtKB-SubCell"/>
</dbReference>
<dbReference type="Proteomes" id="UP000281332">
    <property type="component" value="Unassembled WGS sequence"/>
</dbReference>
<comment type="similarity">
    <text evidence="10">Belongs to the methyl-accepting chemotaxis (MCP) protein family.</text>
</comment>
<gene>
    <name evidence="15" type="ORF">BBB56_05820</name>
</gene>
<dbReference type="GO" id="GO:0007165">
    <property type="term" value="P:signal transduction"/>
    <property type="evidence" value="ECO:0007669"/>
    <property type="project" value="UniProtKB-KW"/>
</dbReference>
<keyword evidence="2" id="KW-1003">Cell membrane</keyword>
<dbReference type="PROSITE" id="PS50885">
    <property type="entry name" value="HAMP"/>
    <property type="match status" value="1"/>
</dbReference>
<keyword evidence="16" id="KW-1185">Reference proteome</keyword>
<dbReference type="SMART" id="SM00304">
    <property type="entry name" value="HAMP"/>
    <property type="match status" value="1"/>
</dbReference>
<dbReference type="PROSITE" id="PS50111">
    <property type="entry name" value="CHEMOTAXIS_TRANSDUC_2"/>
    <property type="match status" value="1"/>
</dbReference>
<dbReference type="Gene3D" id="1.10.287.950">
    <property type="entry name" value="Methyl-accepting chemotaxis protein"/>
    <property type="match status" value="1"/>
</dbReference>
<evidence type="ECO:0000256" key="8">
    <source>
        <dbReference type="ARBA" id="ARBA00023136"/>
    </source>
</evidence>
<evidence type="ECO:0000256" key="7">
    <source>
        <dbReference type="ARBA" id="ARBA00022989"/>
    </source>
</evidence>
<evidence type="ECO:0000256" key="9">
    <source>
        <dbReference type="ARBA" id="ARBA00023224"/>
    </source>
</evidence>
<evidence type="ECO:0000256" key="10">
    <source>
        <dbReference type="ARBA" id="ARBA00029447"/>
    </source>
</evidence>
<dbReference type="Pfam" id="PF02203">
    <property type="entry name" value="TarH"/>
    <property type="match status" value="1"/>
</dbReference>
<evidence type="ECO:0000256" key="2">
    <source>
        <dbReference type="ARBA" id="ARBA00022475"/>
    </source>
</evidence>
<evidence type="ECO:0000313" key="16">
    <source>
        <dbReference type="Proteomes" id="UP000281332"/>
    </source>
</evidence>
<dbReference type="PANTHER" id="PTHR43531">
    <property type="entry name" value="PROTEIN ICFG"/>
    <property type="match status" value="1"/>
</dbReference>
<feature type="domain" description="Methyl-accepting transducer" evidence="13">
    <location>
        <begin position="283"/>
        <end position="512"/>
    </location>
</feature>
<keyword evidence="4" id="KW-0145">Chemotaxis</keyword>
<dbReference type="GO" id="GO:0004888">
    <property type="term" value="F:transmembrane signaling receptor activity"/>
    <property type="evidence" value="ECO:0007669"/>
    <property type="project" value="InterPro"/>
</dbReference>
<comment type="caution">
    <text evidence="15">The sequence shown here is derived from an EMBL/GenBank/DDBJ whole genome shotgun (WGS) entry which is preliminary data.</text>
</comment>
<evidence type="ECO:0000256" key="5">
    <source>
        <dbReference type="ARBA" id="ARBA00022519"/>
    </source>
</evidence>
<dbReference type="SMART" id="SM00283">
    <property type="entry name" value="MA"/>
    <property type="match status" value="1"/>
</dbReference>
<keyword evidence="6 12" id="KW-0812">Transmembrane</keyword>
<protein>
    <submittedName>
        <fullName evidence="15">HAMP domain-containing protein</fullName>
    </submittedName>
</protein>
<dbReference type="AlphaFoldDB" id="A0A3N4PGQ7"/>
<dbReference type="Gene3D" id="1.20.120.30">
    <property type="entry name" value="Aspartate receptor, ligand-binding domain"/>
    <property type="match status" value="1"/>
</dbReference>
<name>A0A3N4PGQ7_9GAMM</name>
<dbReference type="InterPro" id="IPR004089">
    <property type="entry name" value="MCPsignal_dom"/>
</dbReference>
<evidence type="ECO:0000259" key="14">
    <source>
        <dbReference type="PROSITE" id="PS50885"/>
    </source>
</evidence>
<evidence type="ECO:0000313" key="15">
    <source>
        <dbReference type="EMBL" id="RPE02920.1"/>
    </source>
</evidence>
<feature type="domain" description="HAMP" evidence="14">
    <location>
        <begin position="224"/>
        <end position="278"/>
    </location>
</feature>
<evidence type="ECO:0000256" key="11">
    <source>
        <dbReference type="PROSITE-ProRule" id="PRU00284"/>
    </source>
</evidence>
<keyword evidence="7 12" id="KW-1133">Transmembrane helix</keyword>
<reference evidence="15 16" key="1">
    <citation type="submission" date="2018-11" db="EMBL/GenBank/DDBJ databases">
        <title>Whole genome sequencing of Pantoea sp. RIT388.</title>
        <authorList>
            <person name="Gan H.M."/>
            <person name="Hudson A.O."/>
        </authorList>
    </citation>
    <scope>NUCLEOTIDE SEQUENCE [LARGE SCALE GENOMIC DNA]</scope>
    <source>
        <strain evidence="15 16">RIT388</strain>
    </source>
</reference>
<evidence type="ECO:0000256" key="4">
    <source>
        <dbReference type="ARBA" id="ARBA00022500"/>
    </source>
</evidence>
<dbReference type="InterPro" id="IPR003660">
    <property type="entry name" value="HAMP_dom"/>
</dbReference>
<dbReference type="SUPFAM" id="SSF47170">
    <property type="entry name" value="Aspartate receptor, ligand-binding domain"/>
    <property type="match status" value="1"/>
</dbReference>
<keyword evidence="9 11" id="KW-0807">Transducer</keyword>
<evidence type="ECO:0000256" key="6">
    <source>
        <dbReference type="ARBA" id="ARBA00022692"/>
    </source>
</evidence>
<dbReference type="Gene3D" id="6.10.340.10">
    <property type="match status" value="1"/>
</dbReference>
<evidence type="ECO:0000259" key="13">
    <source>
        <dbReference type="PROSITE" id="PS50111"/>
    </source>
</evidence>
<keyword evidence="3" id="KW-0488">Methylation</keyword>
<proteinExistence type="inferred from homology"/>
<dbReference type="GO" id="GO:0006935">
    <property type="term" value="P:chemotaxis"/>
    <property type="evidence" value="ECO:0007669"/>
    <property type="project" value="UniProtKB-KW"/>
</dbReference>
<evidence type="ECO:0000256" key="3">
    <source>
        <dbReference type="ARBA" id="ARBA00022481"/>
    </source>
</evidence>
<keyword evidence="5" id="KW-0997">Cell inner membrane</keyword>
<dbReference type="EMBL" id="RMVG01000003">
    <property type="protein sequence ID" value="RPE02920.1"/>
    <property type="molecule type" value="Genomic_DNA"/>
</dbReference>
<comment type="subcellular location">
    <subcellularLocation>
        <location evidence="1">Cell inner membrane</location>
        <topology evidence="1">Multi-pass membrane protein</topology>
    </subcellularLocation>
</comment>
<dbReference type="PANTHER" id="PTHR43531:SF11">
    <property type="entry name" value="METHYL-ACCEPTING CHEMOTAXIS PROTEIN 3"/>
    <property type="match status" value="1"/>
</dbReference>
<dbReference type="SUPFAM" id="SSF58104">
    <property type="entry name" value="Methyl-accepting chemotaxis protein (MCP) signaling domain"/>
    <property type="match status" value="1"/>
</dbReference>
<keyword evidence="8 12" id="KW-0472">Membrane</keyword>
<dbReference type="OrthoDB" id="6500821at2"/>
<dbReference type="Pfam" id="PF00015">
    <property type="entry name" value="MCPsignal"/>
    <property type="match status" value="1"/>
</dbReference>
<dbReference type="InterPro" id="IPR004090">
    <property type="entry name" value="Chemotax_Me-accpt_rcpt"/>
</dbReference>
<sequence>MSAFTLFSRRLSLPRLPLPGWLGSLRGNFMLFVVLFCLLQSSGMALLTAQVRDTQHALRQSASLRERLALLDKARIELLTASDNSHRAGLYLMQDQQSGSVDSWKSLADSASTSLQQAKTLFARYQAEENSPLAQGFTLLSQGLEEQLKGLKANQIDAFFMVPMQAYQQQFNDAWFSDIQAANTRLDAASRTTLAAMTHSRNLSLIVSALLFMLLLIGGVLLTRGVIAPLRSASRQLQQIATGDLLTSPPAVRAQSQETQQLFSAIAEMRQGLRHIVQEINLIAASVAAGAGEMQQHNARVSEQHRSQNASFTHLSQRLRRVAEEMETGAQVSREATQQAHDADTLMQQCVSRVDEMEAQMRQIVTASGDIAGIVDMLENLSLQTRLLAINAAIESAHAGTYGRSFAVVAKEIGMLSGQSSGSTQRIERLIQHTQQHVTQGFDKVKMLEALFQTISSAVSAIAGQLESLQLNATAQSGRVTAVAAEIHKLDEALHSSAHLSIEQQRAADALQQQAARLAQSVRQFHTGPL</sequence>
<dbReference type="CDD" id="cd19407">
    <property type="entry name" value="Tar_Tsr_sensor"/>
    <property type="match status" value="1"/>
</dbReference>
<feature type="transmembrane region" description="Helical" evidence="12">
    <location>
        <begin position="203"/>
        <end position="227"/>
    </location>
</feature>
<organism evidence="15 16">
    <name type="scientific">Candidatus Pantoea deserta</name>
    <dbReference type="NCBI Taxonomy" id="1869313"/>
    <lineage>
        <taxon>Bacteria</taxon>
        <taxon>Pseudomonadati</taxon>
        <taxon>Pseudomonadota</taxon>
        <taxon>Gammaproteobacteria</taxon>
        <taxon>Enterobacterales</taxon>
        <taxon>Erwiniaceae</taxon>
        <taxon>Pantoea</taxon>
    </lineage>
</organism>
<dbReference type="PRINTS" id="PR00260">
    <property type="entry name" value="CHEMTRNSDUCR"/>
</dbReference>
<evidence type="ECO:0000256" key="12">
    <source>
        <dbReference type="SAM" id="Phobius"/>
    </source>
</evidence>